<comment type="similarity">
    <text evidence="6">Belongs to the peptidase M24A family. Methionine aminopeptidase type 1 subfamily.</text>
</comment>
<gene>
    <name evidence="6 9" type="primary">map</name>
    <name evidence="9" type="ORF">QQ020_17050</name>
</gene>
<feature type="binding site" evidence="6">
    <location>
        <position position="94"/>
    </location>
    <ligand>
        <name>a divalent metal cation</name>
        <dbReference type="ChEBI" id="CHEBI:60240"/>
        <label>1</label>
    </ligand>
</feature>
<dbReference type="InterPro" id="IPR000994">
    <property type="entry name" value="Pept_M24"/>
</dbReference>
<dbReference type="SUPFAM" id="SSF55920">
    <property type="entry name" value="Creatinase/aminopeptidase"/>
    <property type="match status" value="1"/>
</dbReference>
<dbReference type="PRINTS" id="PR00599">
    <property type="entry name" value="MAPEPTIDASE"/>
</dbReference>
<dbReference type="EC" id="3.4.11.18" evidence="6 7"/>
<feature type="binding site" evidence="6">
    <location>
        <position position="233"/>
    </location>
    <ligand>
        <name>a divalent metal cation</name>
        <dbReference type="ChEBI" id="CHEBI:60240"/>
        <label>2</label>
        <note>catalytic</note>
    </ligand>
</feature>
<reference evidence="9" key="1">
    <citation type="submission" date="2023-06" db="EMBL/GenBank/DDBJ databases">
        <title>Genomic of Agaribacillus aureum.</title>
        <authorList>
            <person name="Wang G."/>
        </authorList>
    </citation>
    <scope>NUCLEOTIDE SEQUENCE</scope>
    <source>
        <strain evidence="9">BMA12</strain>
    </source>
</reference>
<name>A0ABT8L7Q4_9BACT</name>
<feature type="binding site" evidence="6">
    <location>
        <position position="175"/>
    </location>
    <ligand>
        <name>substrate</name>
    </ligand>
</feature>
<dbReference type="Pfam" id="PF00557">
    <property type="entry name" value="Peptidase_M24"/>
    <property type="match status" value="1"/>
</dbReference>
<dbReference type="PANTHER" id="PTHR43330">
    <property type="entry name" value="METHIONINE AMINOPEPTIDASE"/>
    <property type="match status" value="1"/>
</dbReference>
<comment type="cofactor">
    <cofactor evidence="6">
        <name>Co(2+)</name>
        <dbReference type="ChEBI" id="CHEBI:48828"/>
    </cofactor>
    <cofactor evidence="6">
        <name>Zn(2+)</name>
        <dbReference type="ChEBI" id="CHEBI:29105"/>
    </cofactor>
    <cofactor evidence="6">
        <name>Mn(2+)</name>
        <dbReference type="ChEBI" id="CHEBI:29035"/>
    </cofactor>
    <cofactor evidence="6">
        <name>Fe(2+)</name>
        <dbReference type="ChEBI" id="CHEBI:29033"/>
    </cofactor>
    <text evidence="6">Binds 2 divalent metal cations per subunit. Has a high-affinity and a low affinity metal-binding site. The true nature of the physiological cofactor is under debate. The enzyme is active with cobalt, zinc, manganese or divalent iron ions. Most likely, methionine aminopeptidases function as mononuclear Fe(2+)-metalloproteases under physiological conditions, and the catalytically relevant metal-binding site has been assigned to the histidine-containing high-affinity site.</text>
</comment>
<comment type="subunit">
    <text evidence="6">Monomer.</text>
</comment>
<keyword evidence="3 6" id="KW-0645">Protease</keyword>
<evidence type="ECO:0000313" key="9">
    <source>
        <dbReference type="EMBL" id="MDN5213784.1"/>
    </source>
</evidence>
<comment type="caution">
    <text evidence="9">The sequence shown here is derived from an EMBL/GenBank/DDBJ whole genome shotgun (WGS) entry which is preliminary data.</text>
</comment>
<evidence type="ECO:0000256" key="3">
    <source>
        <dbReference type="ARBA" id="ARBA00022670"/>
    </source>
</evidence>
<comment type="function">
    <text evidence="1 6">Removes the N-terminal methionine from nascent proteins. The N-terminal methionine is often cleaved when the second residue in the primary sequence is small and uncharged (Met-Ala-, Cys, Gly, Pro, Ser, Thr, or Val). Requires deformylation of the N(alpha)-formylated initiator methionine before it can be hydrolyzed.</text>
</comment>
<feature type="binding site" evidence="6">
    <location>
        <position position="76"/>
    </location>
    <ligand>
        <name>substrate</name>
    </ligand>
</feature>
<dbReference type="InterPro" id="IPR036005">
    <property type="entry name" value="Creatinase/aminopeptidase-like"/>
</dbReference>
<dbReference type="EMBL" id="JAUJEB010000003">
    <property type="protein sequence ID" value="MDN5213784.1"/>
    <property type="molecule type" value="Genomic_DNA"/>
</dbReference>
<feature type="binding site" evidence="6">
    <location>
        <position position="105"/>
    </location>
    <ligand>
        <name>a divalent metal cation</name>
        <dbReference type="ChEBI" id="CHEBI:60240"/>
        <label>2</label>
        <note>catalytic</note>
    </ligand>
</feature>
<dbReference type="InterPro" id="IPR002467">
    <property type="entry name" value="Pept_M24A_MAP1"/>
</dbReference>
<feature type="binding site" evidence="6">
    <location>
        <position position="233"/>
    </location>
    <ligand>
        <name>a divalent metal cation</name>
        <dbReference type="ChEBI" id="CHEBI:60240"/>
        <label>1</label>
    </ligand>
</feature>
<evidence type="ECO:0000256" key="2">
    <source>
        <dbReference type="ARBA" id="ARBA00022438"/>
    </source>
</evidence>
<accession>A0ABT8L7Q4</accession>
<dbReference type="RefSeq" id="WP_346759121.1">
    <property type="nucleotide sequence ID" value="NZ_JAUJEB010000003.1"/>
</dbReference>
<keyword evidence="4 6" id="KW-0479">Metal-binding</keyword>
<dbReference type="NCBIfam" id="TIGR00500">
    <property type="entry name" value="met_pdase_I"/>
    <property type="match status" value="1"/>
</dbReference>
<proteinExistence type="inferred from homology"/>
<dbReference type="InterPro" id="IPR001714">
    <property type="entry name" value="Pept_M24_MAP"/>
</dbReference>
<evidence type="ECO:0000256" key="4">
    <source>
        <dbReference type="ARBA" id="ARBA00022723"/>
    </source>
</evidence>
<evidence type="ECO:0000256" key="5">
    <source>
        <dbReference type="ARBA" id="ARBA00022801"/>
    </source>
</evidence>
<dbReference type="PANTHER" id="PTHR43330:SF13">
    <property type="entry name" value="METHIONINE AMINOPEPTIDASE 2"/>
    <property type="match status" value="1"/>
</dbReference>
<evidence type="ECO:0000259" key="8">
    <source>
        <dbReference type="Pfam" id="PF00557"/>
    </source>
</evidence>
<protein>
    <recommendedName>
        <fullName evidence="6 7">Methionine aminopeptidase</fullName>
        <shortName evidence="6">MAP</shortName>
        <shortName evidence="6">MetAP</shortName>
        <ecNumber evidence="6 7">3.4.11.18</ecNumber>
    </recommendedName>
    <alternativeName>
        <fullName evidence="6">Peptidase M</fullName>
    </alternativeName>
</protein>
<organism evidence="9 10">
    <name type="scientific">Agaribacillus aureus</name>
    <dbReference type="NCBI Taxonomy" id="3051825"/>
    <lineage>
        <taxon>Bacteria</taxon>
        <taxon>Pseudomonadati</taxon>
        <taxon>Bacteroidota</taxon>
        <taxon>Cytophagia</taxon>
        <taxon>Cytophagales</taxon>
        <taxon>Splendidivirgaceae</taxon>
        <taxon>Agaribacillus</taxon>
    </lineage>
</organism>
<feature type="binding site" evidence="6">
    <location>
        <position position="168"/>
    </location>
    <ligand>
        <name>a divalent metal cation</name>
        <dbReference type="ChEBI" id="CHEBI:60240"/>
        <label>2</label>
        <note>catalytic</note>
    </ligand>
</feature>
<feature type="domain" description="Peptidase M24" evidence="8">
    <location>
        <begin position="11"/>
        <end position="240"/>
    </location>
</feature>
<dbReference type="Proteomes" id="UP001172083">
    <property type="component" value="Unassembled WGS sequence"/>
</dbReference>
<sequence length="252" mass="27830">MSIKSIQDLNGMTRASQIVGETLNKMRAYARPGMSTMALDEYGYNILKSYGANPAPKKMYGFPGWNCISVNHEVAHGIPSEQVILEEGDLVNIDVSAELDGYYGDNGASFVLGKDYRQLESLVNSSKEILYKAINHIRGGVRIAAVGALIENEAKKRGYTTIKNLVGHGIGRSLHDKPHEIPCFADRFNRQRFRKDSVIALETFISTKARMVKQANDGWTLKTTDGSFVAQHEHTLIVTDESPIILTANNGI</sequence>
<evidence type="ECO:0000256" key="7">
    <source>
        <dbReference type="RuleBase" id="RU003653"/>
    </source>
</evidence>
<feature type="binding site" evidence="6">
    <location>
        <position position="202"/>
    </location>
    <ligand>
        <name>a divalent metal cation</name>
        <dbReference type="ChEBI" id="CHEBI:60240"/>
        <label>2</label>
        <note>catalytic</note>
    </ligand>
</feature>
<evidence type="ECO:0000313" key="10">
    <source>
        <dbReference type="Proteomes" id="UP001172083"/>
    </source>
</evidence>
<keyword evidence="5 6" id="KW-0378">Hydrolase</keyword>
<keyword evidence="10" id="KW-1185">Reference proteome</keyword>
<comment type="catalytic activity">
    <reaction evidence="6 7">
        <text>Release of N-terminal amino acids, preferentially methionine, from peptides and arylamides.</text>
        <dbReference type="EC" id="3.4.11.18"/>
    </reaction>
</comment>
<feature type="binding site" evidence="6">
    <location>
        <position position="105"/>
    </location>
    <ligand>
        <name>a divalent metal cation</name>
        <dbReference type="ChEBI" id="CHEBI:60240"/>
        <label>1</label>
    </ligand>
</feature>
<dbReference type="HAMAP" id="MF_01974">
    <property type="entry name" value="MetAP_1"/>
    <property type="match status" value="1"/>
</dbReference>
<dbReference type="Gene3D" id="3.90.230.10">
    <property type="entry name" value="Creatinase/methionine aminopeptidase superfamily"/>
    <property type="match status" value="1"/>
</dbReference>
<evidence type="ECO:0000256" key="6">
    <source>
        <dbReference type="HAMAP-Rule" id="MF_01974"/>
    </source>
</evidence>
<evidence type="ECO:0000256" key="1">
    <source>
        <dbReference type="ARBA" id="ARBA00002521"/>
    </source>
</evidence>
<dbReference type="CDD" id="cd01086">
    <property type="entry name" value="MetAP1"/>
    <property type="match status" value="1"/>
</dbReference>
<keyword evidence="2 6" id="KW-0031">Aminopeptidase</keyword>
<dbReference type="GO" id="GO:0004239">
    <property type="term" value="F:initiator methionyl aminopeptidase activity"/>
    <property type="evidence" value="ECO:0007669"/>
    <property type="project" value="UniProtKB-EC"/>
</dbReference>